<proteinExistence type="predicted"/>
<dbReference type="AlphaFoldDB" id="A0A8X6I8B2"/>
<feature type="compositionally biased region" description="Basic and acidic residues" evidence="1">
    <location>
        <begin position="15"/>
        <end position="36"/>
    </location>
</feature>
<dbReference type="EMBL" id="BMAW01042029">
    <property type="protein sequence ID" value="GFS32060.1"/>
    <property type="molecule type" value="Genomic_DNA"/>
</dbReference>
<accession>A0A8X6I8B2</accession>
<evidence type="ECO:0000256" key="1">
    <source>
        <dbReference type="SAM" id="MobiDB-lite"/>
    </source>
</evidence>
<gene>
    <name evidence="2" type="ORF">NPIL_704101</name>
</gene>
<feature type="region of interest" description="Disordered" evidence="1">
    <location>
        <begin position="1"/>
        <end position="56"/>
    </location>
</feature>
<reference evidence="2" key="1">
    <citation type="submission" date="2020-08" db="EMBL/GenBank/DDBJ databases">
        <title>Multicomponent nature underlies the extraordinary mechanical properties of spider dragline silk.</title>
        <authorList>
            <person name="Kono N."/>
            <person name="Nakamura H."/>
            <person name="Mori M."/>
            <person name="Yoshida Y."/>
            <person name="Ohtoshi R."/>
            <person name="Malay A.D."/>
            <person name="Moran D.A.P."/>
            <person name="Tomita M."/>
            <person name="Numata K."/>
            <person name="Arakawa K."/>
        </authorList>
    </citation>
    <scope>NUCLEOTIDE SEQUENCE</scope>
</reference>
<evidence type="ECO:0000313" key="2">
    <source>
        <dbReference type="EMBL" id="GFS32060.1"/>
    </source>
</evidence>
<name>A0A8X6I8B2_NEPPI</name>
<organism evidence="2 3">
    <name type="scientific">Nephila pilipes</name>
    <name type="common">Giant wood spider</name>
    <name type="synonym">Nephila maculata</name>
    <dbReference type="NCBI Taxonomy" id="299642"/>
    <lineage>
        <taxon>Eukaryota</taxon>
        <taxon>Metazoa</taxon>
        <taxon>Ecdysozoa</taxon>
        <taxon>Arthropoda</taxon>
        <taxon>Chelicerata</taxon>
        <taxon>Arachnida</taxon>
        <taxon>Araneae</taxon>
        <taxon>Araneomorphae</taxon>
        <taxon>Entelegynae</taxon>
        <taxon>Araneoidea</taxon>
        <taxon>Nephilidae</taxon>
        <taxon>Nephila</taxon>
    </lineage>
</organism>
<protein>
    <submittedName>
        <fullName evidence="2">Uncharacterized protein</fullName>
    </submittedName>
</protein>
<keyword evidence="3" id="KW-1185">Reference proteome</keyword>
<sequence>MTRPGRRGKIQGARIIERTEDRFSGAPEGERGETPRRPARPSTISKAFVRPGGQKETNDALRWEGSILFLVSKMLDINIPTPPDGVRTDEFPHEFSIFLGNPHLCQSSIIRRIPRAQRADHYGIDVGDFSLPT</sequence>
<comment type="caution">
    <text evidence="2">The sequence shown here is derived from an EMBL/GenBank/DDBJ whole genome shotgun (WGS) entry which is preliminary data.</text>
</comment>
<evidence type="ECO:0000313" key="3">
    <source>
        <dbReference type="Proteomes" id="UP000887013"/>
    </source>
</evidence>
<dbReference type="Proteomes" id="UP000887013">
    <property type="component" value="Unassembled WGS sequence"/>
</dbReference>